<evidence type="ECO:0000313" key="2">
    <source>
        <dbReference type="Proteomes" id="UP000886687"/>
    </source>
</evidence>
<dbReference type="InterPro" id="IPR010870">
    <property type="entry name" value="Porin_O/P"/>
</dbReference>
<reference evidence="1" key="1">
    <citation type="journal article" date="2021" name="Proc. Natl. Acad. Sci. U.S.A.">
        <title>Global biogeography of chemosynthetic symbionts reveals both localized and globally distributed symbiont groups. .</title>
        <authorList>
            <person name="Osvatic J.T."/>
            <person name="Wilkins L.G.E."/>
            <person name="Leibrecht L."/>
            <person name="Leray M."/>
            <person name="Zauner S."/>
            <person name="Polzin J."/>
            <person name="Camacho Y."/>
            <person name="Gros O."/>
            <person name="van Gils J.A."/>
            <person name="Eisen J.A."/>
            <person name="Petersen J.M."/>
            <person name="Yuen B."/>
        </authorList>
    </citation>
    <scope>NUCLEOTIDE SEQUENCE</scope>
    <source>
        <strain evidence="1">MAGL173</strain>
    </source>
</reference>
<evidence type="ECO:0000313" key="1">
    <source>
        <dbReference type="EMBL" id="MCG7937258.1"/>
    </source>
</evidence>
<dbReference type="SUPFAM" id="SSF56935">
    <property type="entry name" value="Porins"/>
    <property type="match status" value="1"/>
</dbReference>
<dbReference type="EMBL" id="JAEPDI010000001">
    <property type="protein sequence ID" value="MCG7937258.1"/>
    <property type="molecule type" value="Genomic_DNA"/>
</dbReference>
<organism evidence="1 2">
    <name type="scientific">Candidatus Thiodiazotropha lotti</name>
    <dbReference type="NCBI Taxonomy" id="2792787"/>
    <lineage>
        <taxon>Bacteria</taxon>
        <taxon>Pseudomonadati</taxon>
        <taxon>Pseudomonadota</taxon>
        <taxon>Gammaproteobacteria</taxon>
        <taxon>Chromatiales</taxon>
        <taxon>Sedimenticolaceae</taxon>
        <taxon>Candidatus Thiodiazotropha</taxon>
    </lineage>
</organism>
<name>A0A9E4K1I9_9GAMM</name>
<comment type="caution">
    <text evidence="1">The sequence shown here is derived from an EMBL/GenBank/DDBJ whole genome shotgun (WGS) entry which is preliminary data.</text>
</comment>
<dbReference type="Gene3D" id="2.40.160.10">
    <property type="entry name" value="Porin"/>
    <property type="match status" value="1"/>
</dbReference>
<gene>
    <name evidence="1" type="ORF">JAZ04_00180</name>
</gene>
<accession>A0A9E4K1I9</accession>
<sequence>MSNRSVERDYDTFTSTRGGVEIVSSDGEFSATMGGRLLLDAAYYDEDKNSLGNGTEIRSARLDMEGRIFADIIYELSVDFADGDADMKDAWLAYDAYHPWRFILGHFKEPFSLEELTSRKHLTFMERALPNALVPGRNMGLGLQWHGEQVSVAAGLFGDDFNDDSDDEGDEGWGVSTRATYAPIASERSVLHFGASAAYRKLDDEEEYRVDIRPESHLTDVRYLDTGKIKQSRTLTLVGLETAWIYGETSLQAEWLASNLERDDDTDIEFSGWYVQASWFPTGESRHYKHQQARFGRVKPLSELGALELALRYSTLDLTDQDVEGGSSDQITVGVNWYYKPQMRFMMNYSLVKNDRYADADGDLENEDEPKILQLRAQVDF</sequence>
<dbReference type="InterPro" id="IPR023614">
    <property type="entry name" value="Porin_dom_sf"/>
</dbReference>
<proteinExistence type="predicted"/>
<dbReference type="AlphaFoldDB" id="A0A9E4K1I9"/>
<dbReference type="Pfam" id="PF07396">
    <property type="entry name" value="Porin_O_P"/>
    <property type="match status" value="1"/>
</dbReference>
<protein>
    <submittedName>
        <fullName evidence="1">Porin</fullName>
    </submittedName>
</protein>
<dbReference type="Proteomes" id="UP000886687">
    <property type="component" value="Unassembled WGS sequence"/>
</dbReference>